<dbReference type="AlphaFoldDB" id="A0A974XY04"/>
<keyword evidence="1" id="KW-1133">Transmembrane helix</keyword>
<protein>
    <submittedName>
        <fullName evidence="2">Uncharacterized protein</fullName>
    </submittedName>
</protein>
<proteinExistence type="predicted"/>
<dbReference type="EMBL" id="CP071518">
    <property type="protein sequence ID" value="QSX76983.1"/>
    <property type="molecule type" value="Genomic_DNA"/>
</dbReference>
<keyword evidence="3" id="KW-1185">Reference proteome</keyword>
<dbReference type="Proteomes" id="UP000639274">
    <property type="component" value="Chromosome"/>
</dbReference>
<keyword evidence="1" id="KW-0812">Transmembrane</keyword>
<reference evidence="2 3" key="1">
    <citation type="submission" date="2021-03" db="EMBL/GenBank/DDBJ databases">
        <title>Lysobacter sp. nov. isolated from soil of gangwondo yeongwol, south Korea.</title>
        <authorList>
            <person name="Kim K.R."/>
            <person name="Kim K.H."/>
            <person name="Jeon C.O."/>
        </authorList>
    </citation>
    <scope>NUCLEOTIDE SEQUENCE [LARGE SCALE GENOMIC DNA]</scope>
    <source>
        <strain evidence="2 3">R19</strain>
    </source>
</reference>
<accession>A0A974XY04</accession>
<dbReference type="KEGG" id="lsf:I8J32_009125"/>
<evidence type="ECO:0000313" key="3">
    <source>
        <dbReference type="Proteomes" id="UP000639274"/>
    </source>
</evidence>
<keyword evidence="1" id="KW-0472">Membrane</keyword>
<gene>
    <name evidence="2" type="ORF">I8J32_009125</name>
</gene>
<sequence>MKLLWKMAFFFFGVLAVGVGLQFGRYFSASFLCLALVAGAGVSTFVIKLSATEREVVFRGTAVNPATVALFAAVLVAFASYNLAALANMAVGSRSVQDATVVSVSSGRRCPHLASADLSSGANVTYCAAREVSAGERVRLKLVSSLLGVYAARG</sequence>
<evidence type="ECO:0000313" key="2">
    <source>
        <dbReference type="EMBL" id="QSX76983.1"/>
    </source>
</evidence>
<feature type="transmembrane region" description="Helical" evidence="1">
    <location>
        <begin position="26"/>
        <end position="47"/>
    </location>
</feature>
<organism evidence="2 3">
    <name type="scientific">Agrilutibacter solisilvae</name>
    <dbReference type="NCBI Taxonomy" id="2763317"/>
    <lineage>
        <taxon>Bacteria</taxon>
        <taxon>Pseudomonadati</taxon>
        <taxon>Pseudomonadota</taxon>
        <taxon>Gammaproteobacteria</taxon>
        <taxon>Lysobacterales</taxon>
        <taxon>Lysobacteraceae</taxon>
        <taxon>Agrilutibacter</taxon>
    </lineage>
</organism>
<name>A0A974XY04_9GAMM</name>
<dbReference type="RefSeq" id="WP_200611116.1">
    <property type="nucleotide sequence ID" value="NZ_CP071518.1"/>
</dbReference>
<evidence type="ECO:0000256" key="1">
    <source>
        <dbReference type="SAM" id="Phobius"/>
    </source>
</evidence>
<feature type="transmembrane region" description="Helical" evidence="1">
    <location>
        <begin position="68"/>
        <end position="91"/>
    </location>
</feature>